<keyword evidence="1" id="KW-1133">Transmembrane helix</keyword>
<dbReference type="InterPro" id="IPR011948">
    <property type="entry name" value="Dullard_phosphatase"/>
</dbReference>
<dbReference type="PANTHER" id="PTHR12210">
    <property type="entry name" value="DULLARD PROTEIN PHOSPHATASE"/>
    <property type="match status" value="1"/>
</dbReference>
<dbReference type="EMBL" id="MU069647">
    <property type="protein sequence ID" value="KAF5836684.1"/>
    <property type="molecule type" value="Genomic_DNA"/>
</dbReference>
<keyword evidence="1" id="KW-0472">Membrane</keyword>
<feature type="domain" description="FCP1 homology" evidence="2">
    <location>
        <begin position="150"/>
        <end position="299"/>
    </location>
</feature>
<dbReference type="InterPro" id="IPR023214">
    <property type="entry name" value="HAD_sf"/>
</dbReference>
<feature type="transmembrane region" description="Helical" evidence="1">
    <location>
        <begin position="95"/>
        <end position="114"/>
    </location>
</feature>
<dbReference type="InterPro" id="IPR036412">
    <property type="entry name" value="HAD-like_sf"/>
</dbReference>
<keyword evidence="4" id="KW-1185">Reference proteome</keyword>
<dbReference type="NCBIfam" id="TIGR02251">
    <property type="entry name" value="HIF-SF_euk"/>
    <property type="match status" value="1"/>
</dbReference>
<comment type="caution">
    <text evidence="3">The sequence shown here is derived from an EMBL/GenBank/DDBJ whole genome shotgun (WGS) entry which is preliminary data.</text>
</comment>
<organism evidence="3 4">
    <name type="scientific">Dunaliella salina</name>
    <name type="common">Green alga</name>
    <name type="synonym">Protococcus salinus</name>
    <dbReference type="NCBI Taxonomy" id="3046"/>
    <lineage>
        <taxon>Eukaryota</taxon>
        <taxon>Viridiplantae</taxon>
        <taxon>Chlorophyta</taxon>
        <taxon>core chlorophytes</taxon>
        <taxon>Chlorophyceae</taxon>
        <taxon>CS clade</taxon>
        <taxon>Chlamydomonadales</taxon>
        <taxon>Dunaliellaceae</taxon>
        <taxon>Dunaliella</taxon>
    </lineage>
</organism>
<dbReference type="Gene3D" id="3.40.50.1000">
    <property type="entry name" value="HAD superfamily/HAD-like"/>
    <property type="match status" value="1"/>
</dbReference>
<dbReference type="SMART" id="SM00577">
    <property type="entry name" value="CPDc"/>
    <property type="match status" value="1"/>
</dbReference>
<keyword evidence="1" id="KW-0812">Transmembrane</keyword>
<accession>A0ABQ7GPZ5</accession>
<evidence type="ECO:0000259" key="2">
    <source>
        <dbReference type="PROSITE" id="PS50969"/>
    </source>
</evidence>
<dbReference type="InterPro" id="IPR004274">
    <property type="entry name" value="FCP1_dom"/>
</dbReference>
<gene>
    <name evidence="3" type="ORF">DUNSADRAFT_5559</name>
</gene>
<name>A0ABQ7GPZ5_DUNSA</name>
<dbReference type="InterPro" id="IPR050365">
    <property type="entry name" value="TIM50"/>
</dbReference>
<evidence type="ECO:0000313" key="4">
    <source>
        <dbReference type="Proteomes" id="UP000815325"/>
    </source>
</evidence>
<protein>
    <submittedName>
        <fullName evidence="3">HAD-like domain-containing protein</fullName>
    </submittedName>
</protein>
<dbReference type="Proteomes" id="UP000815325">
    <property type="component" value="Unassembled WGS sequence"/>
</dbReference>
<evidence type="ECO:0000256" key="1">
    <source>
        <dbReference type="SAM" id="Phobius"/>
    </source>
</evidence>
<feature type="transmembrane region" description="Helical" evidence="1">
    <location>
        <begin position="121"/>
        <end position="144"/>
    </location>
</feature>
<feature type="transmembrane region" description="Helical" evidence="1">
    <location>
        <begin position="35"/>
        <end position="56"/>
    </location>
</feature>
<dbReference type="PROSITE" id="PS50969">
    <property type="entry name" value="FCP1"/>
    <property type="match status" value="1"/>
</dbReference>
<dbReference type="Pfam" id="PF03031">
    <property type="entry name" value="NIF"/>
    <property type="match status" value="1"/>
</dbReference>
<dbReference type="SUPFAM" id="SSF56784">
    <property type="entry name" value="HAD-like"/>
    <property type="match status" value="1"/>
</dbReference>
<sequence>MYCLFPRFACAAFAAGSWLALPVSRDCFCTAFATGLWLALLAVAYRTGCLLASLLVVHHLHCLCSRVLACTASFQGLLALLLQQDLGMHCLFPGIAFPCSALATGFGLALLVAAHRTGCSLFACIASCNPLFALWVVSPFRSYLLPRKTRQCRQKTIVLDLDETLVHSSLETPAEASDFSFPVFFNNQEHMINVRCRPHLQSFMQRVAELFEVVVFTASQKIYAELINTHTHTDACVVVEGNYLKDLSVLGRDLKDTFIIDNSPQAFGFQVDNGIPIESWYSDDGDEELLRMLPFLEALAEAEDVRPAISARFRLRELIDGAPSS</sequence>
<reference evidence="3" key="1">
    <citation type="submission" date="2017-08" db="EMBL/GenBank/DDBJ databases">
        <authorList>
            <person name="Polle J.E."/>
            <person name="Barry K."/>
            <person name="Cushman J."/>
            <person name="Schmutz J."/>
            <person name="Tran D."/>
            <person name="Hathwaick L.T."/>
            <person name="Yim W.C."/>
            <person name="Jenkins J."/>
            <person name="Mckie-Krisberg Z.M."/>
            <person name="Prochnik S."/>
            <person name="Lindquist E."/>
            <person name="Dockter R.B."/>
            <person name="Adam C."/>
            <person name="Molina H."/>
            <person name="Bunkerborg J."/>
            <person name="Jin E."/>
            <person name="Buchheim M."/>
            <person name="Magnuson J."/>
        </authorList>
    </citation>
    <scope>NUCLEOTIDE SEQUENCE</scope>
    <source>
        <strain evidence="3">CCAP 19/18</strain>
    </source>
</reference>
<evidence type="ECO:0000313" key="3">
    <source>
        <dbReference type="EMBL" id="KAF5836684.1"/>
    </source>
</evidence>
<proteinExistence type="predicted"/>
<dbReference type="CDD" id="cd07521">
    <property type="entry name" value="HAD_FCP1-like"/>
    <property type="match status" value="1"/>
</dbReference>